<dbReference type="RefSeq" id="WP_143720815.1">
    <property type="nucleotide sequence ID" value="NZ_VKDB01000010.1"/>
</dbReference>
<dbReference type="Proteomes" id="UP000316092">
    <property type="component" value="Unassembled WGS sequence"/>
</dbReference>
<gene>
    <name evidence="2" type="ORF">FNU79_10565</name>
</gene>
<dbReference type="CDD" id="cd01949">
    <property type="entry name" value="GGDEF"/>
    <property type="match status" value="1"/>
</dbReference>
<protein>
    <submittedName>
        <fullName evidence="2">Sensor domain-containing diguanylate cyclase</fullName>
    </submittedName>
</protein>
<dbReference type="Gene3D" id="3.30.70.270">
    <property type="match status" value="1"/>
</dbReference>
<evidence type="ECO:0000313" key="2">
    <source>
        <dbReference type="EMBL" id="TSA84667.1"/>
    </source>
</evidence>
<dbReference type="SUPFAM" id="SSF55073">
    <property type="entry name" value="Nucleotide cyclase"/>
    <property type="match status" value="1"/>
</dbReference>
<sequence>MQAAPLPESEYARLMALARYSVLDSAPEESFDRLTALVAEVLKVPIVLINFVDQFRQWGKSCVGMDSGTMLREVSFCSWTILSDDVMIVEDAASDPRFEGNPLVVGEPHISFYAGVPLMTPDGHAIGSLCVIDTQAHPFGERELLMLKVFGAVVMEALELRVSQLELSRQVAASAAQVDELRRTAAHAQTLAAITDLFDTDLEPTKAAQLSAELLSQAVEVDWAGLVLRSGAGLELVAGWQYSSEAAKLKLAVDQSLSAYRQGVSGTAAQKQKSAFIDDYPAHPHAVPDFIERGVRAMAVLPLGSYQDGQYVLVTLRLQPRPWRSSDRALCEAAARSIRALLERHAHLKQVEEAAGKDSLTSLGNRRAFDQAMAVLDELTEPYGVLVADLDGLKLVNDHEGHARGDALLVKFASEMQAQFTPQGKVYRFGGDEFAVLWPNLTPLAEEEALGRVQRAVQRLRTAGFPRAGASAGVAYHPKGAEPQDAAALLELADSRMYEAKRRSRAVRAS</sequence>
<dbReference type="PROSITE" id="PS50887">
    <property type="entry name" value="GGDEF"/>
    <property type="match status" value="1"/>
</dbReference>
<dbReference type="SUPFAM" id="SSF55781">
    <property type="entry name" value="GAF domain-like"/>
    <property type="match status" value="2"/>
</dbReference>
<dbReference type="InterPro" id="IPR029787">
    <property type="entry name" value="Nucleotide_cyclase"/>
</dbReference>
<dbReference type="SMART" id="SM00267">
    <property type="entry name" value="GGDEF"/>
    <property type="match status" value="1"/>
</dbReference>
<dbReference type="InterPro" id="IPR000160">
    <property type="entry name" value="GGDEF_dom"/>
</dbReference>
<dbReference type="Pfam" id="PF00990">
    <property type="entry name" value="GGDEF"/>
    <property type="match status" value="1"/>
</dbReference>
<dbReference type="InterPro" id="IPR029016">
    <property type="entry name" value="GAF-like_dom_sf"/>
</dbReference>
<proteinExistence type="predicted"/>
<comment type="caution">
    <text evidence="2">The sequence shown here is derived from an EMBL/GenBank/DDBJ whole genome shotgun (WGS) entry which is preliminary data.</text>
</comment>
<name>A0A553UWT9_9DEIO</name>
<dbReference type="AlphaFoldDB" id="A0A553UWT9"/>
<dbReference type="InterPro" id="IPR043128">
    <property type="entry name" value="Rev_trsase/Diguanyl_cyclase"/>
</dbReference>
<organism evidence="2 3">
    <name type="scientific">Deinococcus detaillensis</name>
    <dbReference type="NCBI Taxonomy" id="2592048"/>
    <lineage>
        <taxon>Bacteria</taxon>
        <taxon>Thermotogati</taxon>
        <taxon>Deinococcota</taxon>
        <taxon>Deinococci</taxon>
        <taxon>Deinococcales</taxon>
        <taxon>Deinococcaceae</taxon>
        <taxon>Deinococcus</taxon>
    </lineage>
</organism>
<reference evidence="2 3" key="1">
    <citation type="submission" date="2019-07" db="EMBL/GenBank/DDBJ databases">
        <title>Deinococcus detaillus sp. nov., isolated from humus soil in Antarctica.</title>
        <authorList>
            <person name="Zhang K."/>
        </authorList>
    </citation>
    <scope>NUCLEOTIDE SEQUENCE [LARGE SCALE GENOMIC DNA]</scope>
    <source>
        <strain evidence="2 3">H1</strain>
    </source>
</reference>
<dbReference type="OrthoDB" id="9812358at2"/>
<accession>A0A553UWT9</accession>
<dbReference type="PANTHER" id="PTHR43102">
    <property type="entry name" value="SLR1143 PROTEIN"/>
    <property type="match status" value="1"/>
</dbReference>
<keyword evidence="3" id="KW-1185">Reference proteome</keyword>
<dbReference type="NCBIfam" id="TIGR00254">
    <property type="entry name" value="GGDEF"/>
    <property type="match status" value="1"/>
</dbReference>
<dbReference type="Pfam" id="PF01590">
    <property type="entry name" value="GAF"/>
    <property type="match status" value="2"/>
</dbReference>
<dbReference type="Gene3D" id="3.30.450.40">
    <property type="match status" value="2"/>
</dbReference>
<dbReference type="EMBL" id="VKDB01000010">
    <property type="protein sequence ID" value="TSA84667.1"/>
    <property type="molecule type" value="Genomic_DNA"/>
</dbReference>
<feature type="domain" description="GGDEF" evidence="1">
    <location>
        <begin position="381"/>
        <end position="510"/>
    </location>
</feature>
<evidence type="ECO:0000313" key="3">
    <source>
        <dbReference type="Proteomes" id="UP000316092"/>
    </source>
</evidence>
<dbReference type="InterPro" id="IPR003018">
    <property type="entry name" value="GAF"/>
</dbReference>
<dbReference type="PANTHER" id="PTHR43102:SF2">
    <property type="entry name" value="GAF DOMAIN-CONTAINING PROTEIN"/>
    <property type="match status" value="1"/>
</dbReference>
<evidence type="ECO:0000259" key="1">
    <source>
        <dbReference type="PROSITE" id="PS50887"/>
    </source>
</evidence>
<dbReference type="SMART" id="SM00065">
    <property type="entry name" value="GAF"/>
    <property type="match status" value="2"/>
</dbReference>